<organism evidence="3 4">
    <name type="scientific">Levilactobacillus zymae</name>
    <dbReference type="NCBI Taxonomy" id="267363"/>
    <lineage>
        <taxon>Bacteria</taxon>
        <taxon>Bacillati</taxon>
        <taxon>Bacillota</taxon>
        <taxon>Bacilli</taxon>
        <taxon>Lactobacillales</taxon>
        <taxon>Lactobacillaceae</taxon>
        <taxon>Levilactobacillus</taxon>
    </lineage>
</organism>
<dbReference type="PANTHER" id="PTHR23159:SF66">
    <property type="entry name" value="OS04G0158400 PROTEIN"/>
    <property type="match status" value="1"/>
</dbReference>
<reference evidence="4" key="1">
    <citation type="submission" date="2017-05" db="EMBL/GenBank/DDBJ databases">
        <authorList>
            <person name="Papadimitriou K."/>
        </authorList>
    </citation>
    <scope>NUCLEOTIDE SEQUENCE [LARGE SCALE GENOMIC DNA]</scope>
    <source>
        <strain evidence="4">ACA-DC 3411</strain>
    </source>
</reference>
<dbReference type="KEGG" id="lzy:LZ3411_1185"/>
<gene>
    <name evidence="3" type="ORF">LZ3411_1185</name>
</gene>
<evidence type="ECO:0000313" key="4">
    <source>
        <dbReference type="Proteomes" id="UP000195412"/>
    </source>
</evidence>
<dbReference type="PANTHER" id="PTHR23159">
    <property type="entry name" value="CENTROSOMAL PROTEIN 2"/>
    <property type="match status" value="1"/>
</dbReference>
<dbReference type="NCBIfam" id="TIGR04320">
    <property type="entry name" value="Surf_Exclu_PgrA"/>
    <property type="match status" value="1"/>
</dbReference>
<evidence type="ECO:0000256" key="2">
    <source>
        <dbReference type="SAM" id="MobiDB-lite"/>
    </source>
</evidence>
<dbReference type="AlphaFoldDB" id="A0A1Y6JWJ7"/>
<proteinExistence type="predicted"/>
<sequence length="581" mass="62306">MSNTVAGAKQEVNDAQKTVTATQQAADTARTTAEASQELANNAQQQANLAQANLNQTTTAEKQAQQSADHATPTEIEHAQAAVTQQEKQNAMTSQQLSKDTEAVKAAQTNSATAQGQVNVANKNVETATQAVDQSQQQVDTAQQIVAGQGTAAAQADLERAKAEQAKAQATQDQAQNNLNTADQEALNRQKQVDSTSLGADQANQAVTVATQTANQATQAVSQAQAKLDAALANFKGSDSNTFPLSQDYITDLTAFAGIIDANKPEYAELQKRLATESEALLNQVKAYQPLATDQNVQLNSQADLTSEIRTELSLYAASLINQVRAAFGSEPLEVSNGSVDYSEKIAEAYMADGWNWDTKSHDLAAINRVDQQMNLGPNAGGESISGGTFTDDPNNWKLTLADFKKMIYQGIEVLLFNDSGSNYEHTSMTVKPWLNTTSENVSPEQLGVSFVVDHDQYPDGTSLYNFSVHYNYINGFIAGGENPTQEEFDHTPIVSTQVTASDVQTLRNDLATKQAAAQTMGTQLTTAQNRAQAATQSLKAAQLQLVTAKANQTAAQDSLNQAQPGWPRIRSLLPRLTLTC</sequence>
<dbReference type="EMBL" id="LT854705">
    <property type="protein sequence ID" value="SMS14235.1"/>
    <property type="molecule type" value="Genomic_DNA"/>
</dbReference>
<evidence type="ECO:0000313" key="3">
    <source>
        <dbReference type="EMBL" id="SMS14235.1"/>
    </source>
</evidence>
<feature type="compositionally biased region" description="Low complexity" evidence="2">
    <location>
        <begin position="15"/>
        <end position="44"/>
    </location>
</feature>
<accession>A0A1Y6JWJ7</accession>
<evidence type="ECO:0008006" key="5">
    <source>
        <dbReference type="Google" id="ProtNLM"/>
    </source>
</evidence>
<name>A0A1Y6JWJ7_9LACO</name>
<feature type="coiled-coil region" evidence="1">
    <location>
        <begin position="525"/>
        <end position="552"/>
    </location>
</feature>
<feature type="coiled-coil region" evidence="1">
    <location>
        <begin position="118"/>
        <end position="185"/>
    </location>
</feature>
<keyword evidence="1" id="KW-0175">Coiled coil</keyword>
<evidence type="ECO:0000256" key="1">
    <source>
        <dbReference type="SAM" id="Coils"/>
    </source>
</evidence>
<dbReference type="Proteomes" id="UP000195412">
    <property type="component" value="Chromosome I"/>
</dbReference>
<protein>
    <recommendedName>
        <fullName evidence="5">SEC10/PgrA surface exclusion domain-containing protein</fullName>
    </recommendedName>
</protein>
<dbReference type="InterPro" id="IPR027607">
    <property type="entry name" value="Surf_Exclu_SEC10/PgrA"/>
</dbReference>
<feature type="region of interest" description="Disordered" evidence="2">
    <location>
        <begin position="1"/>
        <end position="44"/>
    </location>
</feature>